<dbReference type="EMBL" id="BKCJ010287364">
    <property type="protein sequence ID" value="GEZ50715.1"/>
    <property type="molecule type" value="Genomic_DNA"/>
</dbReference>
<dbReference type="AlphaFoldDB" id="A0A699IE15"/>
<sequence length="118" mass="13757">MPNPSLIKSSSPFLKDYNMHIPYTNAKTFADDVLPNHVGDKELKSFNGIRIRRKNIKKDDKGVPKEYNKEWKLNEKVVMEEDAWRRSRLISQPYASFCVALVIWSSIAITLPEEFHFS</sequence>
<gene>
    <name evidence="1" type="ORF">Tci_522688</name>
</gene>
<name>A0A699IE15_TANCI</name>
<protein>
    <submittedName>
        <fullName evidence="1">Uncharacterized protein</fullName>
    </submittedName>
</protein>
<reference evidence="1" key="1">
    <citation type="journal article" date="2019" name="Sci. Rep.">
        <title>Draft genome of Tanacetum cinerariifolium, the natural source of mosquito coil.</title>
        <authorList>
            <person name="Yamashiro T."/>
            <person name="Shiraishi A."/>
            <person name="Satake H."/>
            <person name="Nakayama K."/>
        </authorList>
    </citation>
    <scope>NUCLEOTIDE SEQUENCE</scope>
</reference>
<organism evidence="1">
    <name type="scientific">Tanacetum cinerariifolium</name>
    <name type="common">Dalmatian daisy</name>
    <name type="synonym">Chrysanthemum cinerariifolium</name>
    <dbReference type="NCBI Taxonomy" id="118510"/>
    <lineage>
        <taxon>Eukaryota</taxon>
        <taxon>Viridiplantae</taxon>
        <taxon>Streptophyta</taxon>
        <taxon>Embryophyta</taxon>
        <taxon>Tracheophyta</taxon>
        <taxon>Spermatophyta</taxon>
        <taxon>Magnoliopsida</taxon>
        <taxon>eudicotyledons</taxon>
        <taxon>Gunneridae</taxon>
        <taxon>Pentapetalae</taxon>
        <taxon>asterids</taxon>
        <taxon>campanulids</taxon>
        <taxon>Asterales</taxon>
        <taxon>Asteraceae</taxon>
        <taxon>Asteroideae</taxon>
        <taxon>Anthemideae</taxon>
        <taxon>Anthemidinae</taxon>
        <taxon>Tanacetum</taxon>
    </lineage>
</organism>
<accession>A0A699IE15</accession>
<proteinExistence type="predicted"/>
<evidence type="ECO:0000313" key="1">
    <source>
        <dbReference type="EMBL" id="GEZ50715.1"/>
    </source>
</evidence>
<comment type="caution">
    <text evidence="1">The sequence shown here is derived from an EMBL/GenBank/DDBJ whole genome shotgun (WGS) entry which is preliminary data.</text>
</comment>